<sequence>MEGKKVLLKVLPMKGLMRFGKKGKLSLRFIASLEVFERVGKVAYRFALPPSLARVHPVFHFRYFGSTMKKSHVLDFSTVQLDEKLTYEEELVVIVDRQVQKLRSKDISSVKVLWKGQQTEEGYLGVRI</sequence>
<organism evidence="2">
    <name type="scientific">Nicotiana tabacum</name>
    <name type="common">Common tobacco</name>
    <dbReference type="NCBI Taxonomy" id="4097"/>
    <lineage>
        <taxon>Eukaryota</taxon>
        <taxon>Viridiplantae</taxon>
        <taxon>Streptophyta</taxon>
        <taxon>Embryophyta</taxon>
        <taxon>Tracheophyta</taxon>
        <taxon>Spermatophyta</taxon>
        <taxon>Magnoliopsida</taxon>
        <taxon>eudicotyledons</taxon>
        <taxon>Gunneridae</taxon>
        <taxon>Pentapetalae</taxon>
        <taxon>asterids</taxon>
        <taxon>lamiids</taxon>
        <taxon>Solanales</taxon>
        <taxon>Solanaceae</taxon>
        <taxon>Nicotianoideae</taxon>
        <taxon>Nicotianeae</taxon>
        <taxon>Nicotiana</taxon>
    </lineage>
</organism>
<dbReference type="Pfam" id="PF24626">
    <property type="entry name" value="SH3_Tf2-1"/>
    <property type="match status" value="1"/>
</dbReference>
<protein>
    <recommendedName>
        <fullName evidence="1">Tf2-1-like SH3-like domain-containing protein</fullName>
    </recommendedName>
</protein>
<dbReference type="OrthoDB" id="1931063at2759"/>
<accession>A0A1S4B0J9</accession>
<evidence type="ECO:0000313" key="2">
    <source>
        <dbReference type="RefSeq" id="XP_016482369.1"/>
    </source>
</evidence>
<dbReference type="PANTHER" id="PTHR46148">
    <property type="entry name" value="CHROMO DOMAIN-CONTAINING PROTEIN"/>
    <property type="match status" value="1"/>
</dbReference>
<gene>
    <name evidence="2" type="primary">LOC107803235</name>
</gene>
<proteinExistence type="predicted"/>
<feature type="domain" description="Tf2-1-like SH3-like" evidence="1">
    <location>
        <begin position="3"/>
        <end position="61"/>
    </location>
</feature>
<dbReference type="InterPro" id="IPR056924">
    <property type="entry name" value="SH3_Tf2-1"/>
</dbReference>
<dbReference type="PaxDb" id="4097-A0A1S4B0J9"/>
<dbReference type="PANTHER" id="PTHR46148:SF60">
    <property type="entry name" value="CHROMO DOMAIN-CONTAINING PROTEIN"/>
    <property type="match status" value="1"/>
</dbReference>
<dbReference type="RefSeq" id="XP_016482369.1">
    <property type="nucleotide sequence ID" value="XM_016626883.1"/>
</dbReference>
<name>A0A1S4B0J9_TOBAC</name>
<reference evidence="2" key="1">
    <citation type="submission" date="2025-08" db="UniProtKB">
        <authorList>
            <consortium name="RefSeq"/>
        </authorList>
    </citation>
    <scope>IDENTIFICATION</scope>
</reference>
<evidence type="ECO:0000259" key="1">
    <source>
        <dbReference type="Pfam" id="PF24626"/>
    </source>
</evidence>
<dbReference type="AlphaFoldDB" id="A0A1S4B0J9"/>
<dbReference type="KEGG" id="nta:107803235"/>